<evidence type="ECO:0000256" key="5">
    <source>
        <dbReference type="ARBA" id="ARBA00023163"/>
    </source>
</evidence>
<dbReference type="PRINTS" id="PR00046">
    <property type="entry name" value="SIGMA70FCT"/>
</dbReference>
<dbReference type="EMBL" id="JAFEMO010000005">
    <property type="protein sequence ID" value="KAH7570628.1"/>
    <property type="molecule type" value="Genomic_DNA"/>
</dbReference>
<accession>A0ABQ8I1Y6</accession>
<dbReference type="InterPro" id="IPR050239">
    <property type="entry name" value="Sigma-70_RNA_pol_init_factors"/>
</dbReference>
<dbReference type="Pfam" id="PF04545">
    <property type="entry name" value="Sigma70_r4"/>
    <property type="match status" value="1"/>
</dbReference>
<keyword evidence="5" id="KW-0804">Transcription</keyword>
<feature type="domain" description="RNA polymerase sigma-70" evidence="8">
    <location>
        <begin position="216"/>
        <end position="229"/>
    </location>
</feature>
<comment type="similarity">
    <text evidence="1">Belongs to the sigma-70 factor family.</text>
</comment>
<evidence type="ECO:0000256" key="3">
    <source>
        <dbReference type="ARBA" id="ARBA00023082"/>
    </source>
</evidence>
<evidence type="ECO:0000256" key="4">
    <source>
        <dbReference type="ARBA" id="ARBA00023125"/>
    </source>
</evidence>
<keyword evidence="2" id="KW-0805">Transcription regulation</keyword>
<reference evidence="9 10" key="1">
    <citation type="submission" date="2021-02" db="EMBL/GenBank/DDBJ databases">
        <title>Plant Genome Project.</title>
        <authorList>
            <person name="Zhang R.-G."/>
        </authorList>
    </citation>
    <scope>NUCLEOTIDE SEQUENCE [LARGE SCALE GENOMIC DNA]</scope>
    <source>
        <tissue evidence="9">Leaves</tissue>
    </source>
</reference>
<organism evidence="9 10">
    <name type="scientific">Xanthoceras sorbifolium</name>
    <dbReference type="NCBI Taxonomy" id="99658"/>
    <lineage>
        <taxon>Eukaryota</taxon>
        <taxon>Viridiplantae</taxon>
        <taxon>Streptophyta</taxon>
        <taxon>Embryophyta</taxon>
        <taxon>Tracheophyta</taxon>
        <taxon>Spermatophyta</taxon>
        <taxon>Magnoliopsida</taxon>
        <taxon>eudicotyledons</taxon>
        <taxon>Gunneridae</taxon>
        <taxon>Pentapetalae</taxon>
        <taxon>rosids</taxon>
        <taxon>malvids</taxon>
        <taxon>Sapindales</taxon>
        <taxon>Sapindaceae</taxon>
        <taxon>Xanthoceroideae</taxon>
        <taxon>Xanthoceras</taxon>
    </lineage>
</organism>
<dbReference type="InterPro" id="IPR000943">
    <property type="entry name" value="RNA_pol_sigma70"/>
</dbReference>
<proteinExistence type="inferred from homology"/>
<evidence type="ECO:0000256" key="1">
    <source>
        <dbReference type="ARBA" id="ARBA00007788"/>
    </source>
</evidence>
<dbReference type="SUPFAM" id="SSF88946">
    <property type="entry name" value="Sigma2 domain of RNA polymerase sigma factors"/>
    <property type="match status" value="1"/>
</dbReference>
<dbReference type="CDD" id="cd06171">
    <property type="entry name" value="Sigma70_r4"/>
    <property type="match status" value="1"/>
</dbReference>
<dbReference type="SUPFAM" id="SSF88659">
    <property type="entry name" value="Sigma3 and sigma4 domains of RNA polymerase sigma factors"/>
    <property type="match status" value="2"/>
</dbReference>
<evidence type="ECO:0000256" key="6">
    <source>
        <dbReference type="SAM" id="Coils"/>
    </source>
</evidence>
<keyword evidence="4" id="KW-0238">DNA-binding</keyword>
<dbReference type="InterPro" id="IPR007630">
    <property type="entry name" value="RNA_pol_sigma70_r4"/>
</dbReference>
<sequence>MAMTTICASPPTLPSLKTLHVPLPPSLPSSSSKYFNINLVSNEEALTAVTASAAEAVALASAAVQAAKEAAALARGDEEVVWFGGESGNVVEMMRRRRRKKRIRGCEERESSGGGSGLVKSKKKSLYLSPSEEAEICLCLKEGARLEETRRRISEAQQEHESNSKQLAKIMGIERMEIDKILCKERESEERITRSCRGLVVSIAVGYQGKGLSLQDLIQEGSIGLIRGAKKFDPTRGYKLSTYVYWWIKQAIIKAVANKSRIIRLPGRMCGMVAKIAEANNVLTRKLRRLPTCNEIADVLDISLSTVRLAYERTRHPISLDRAETDHGIMTLQDVIPGSDETTPEKMVEKQQMKQELENLLVTLTAREAYILRLHFGLNGETPRTFEEISTRLKLSRERVRQISGIALTKLRQKTSIVDNLKVYIV</sequence>
<dbReference type="PANTHER" id="PTHR30603">
    <property type="entry name" value="RNA POLYMERASE SIGMA FACTOR RPO"/>
    <property type="match status" value="1"/>
</dbReference>
<dbReference type="InterPro" id="IPR014284">
    <property type="entry name" value="RNA_pol_sigma-70_dom"/>
</dbReference>
<dbReference type="Pfam" id="PF04539">
    <property type="entry name" value="Sigma70_r3"/>
    <property type="match status" value="1"/>
</dbReference>
<keyword evidence="3" id="KW-0731">Sigma factor</keyword>
<evidence type="ECO:0000256" key="7">
    <source>
        <dbReference type="SAM" id="MobiDB-lite"/>
    </source>
</evidence>
<keyword evidence="6" id="KW-0175">Coiled coil</keyword>
<keyword evidence="10" id="KW-1185">Reference proteome</keyword>
<dbReference type="Pfam" id="PF04542">
    <property type="entry name" value="Sigma70_r2"/>
    <property type="match status" value="1"/>
</dbReference>
<feature type="region of interest" description="Disordered" evidence="7">
    <location>
        <begin position="100"/>
        <end position="119"/>
    </location>
</feature>
<dbReference type="InterPro" id="IPR013324">
    <property type="entry name" value="RNA_pol_sigma_r3/r4-like"/>
</dbReference>
<evidence type="ECO:0000313" key="9">
    <source>
        <dbReference type="EMBL" id="KAH7570628.1"/>
    </source>
</evidence>
<dbReference type="NCBIfam" id="TIGR02937">
    <property type="entry name" value="sigma70-ECF"/>
    <property type="match status" value="1"/>
</dbReference>
<gene>
    <name evidence="9" type="ORF">JRO89_XS05G0147100</name>
</gene>
<dbReference type="PANTHER" id="PTHR30603:SF47">
    <property type="entry name" value="RNA POLYMERASE SIGMA FACTOR SIGD, CHLOROPLASTIC"/>
    <property type="match status" value="1"/>
</dbReference>
<dbReference type="InterPro" id="IPR013325">
    <property type="entry name" value="RNA_pol_sigma_r2"/>
</dbReference>
<feature type="coiled-coil region" evidence="6">
    <location>
        <begin position="139"/>
        <end position="166"/>
    </location>
</feature>
<dbReference type="PROSITE" id="PS00715">
    <property type="entry name" value="SIGMA70_1"/>
    <property type="match status" value="1"/>
</dbReference>
<dbReference type="Gene3D" id="1.10.601.10">
    <property type="entry name" value="RNA Polymerase Primary Sigma Factor"/>
    <property type="match status" value="1"/>
</dbReference>
<dbReference type="Gene3D" id="1.10.10.10">
    <property type="entry name" value="Winged helix-like DNA-binding domain superfamily/Winged helix DNA-binding domain"/>
    <property type="match status" value="2"/>
</dbReference>
<evidence type="ECO:0000313" key="10">
    <source>
        <dbReference type="Proteomes" id="UP000827721"/>
    </source>
</evidence>
<dbReference type="Proteomes" id="UP000827721">
    <property type="component" value="Unassembled WGS sequence"/>
</dbReference>
<dbReference type="InterPro" id="IPR007624">
    <property type="entry name" value="RNA_pol_sigma70_r3"/>
</dbReference>
<name>A0ABQ8I1Y6_9ROSI</name>
<evidence type="ECO:0000259" key="8">
    <source>
        <dbReference type="PROSITE" id="PS00715"/>
    </source>
</evidence>
<evidence type="ECO:0000256" key="2">
    <source>
        <dbReference type="ARBA" id="ARBA00023015"/>
    </source>
</evidence>
<dbReference type="InterPro" id="IPR036388">
    <property type="entry name" value="WH-like_DNA-bd_sf"/>
</dbReference>
<dbReference type="InterPro" id="IPR007627">
    <property type="entry name" value="RNA_pol_sigma70_r2"/>
</dbReference>
<comment type="caution">
    <text evidence="9">The sequence shown here is derived from an EMBL/GenBank/DDBJ whole genome shotgun (WGS) entry which is preliminary data.</text>
</comment>
<protein>
    <recommendedName>
        <fullName evidence="8">RNA polymerase sigma-70 domain-containing protein</fullName>
    </recommendedName>
</protein>